<name>A7SVI7_NEMVE</name>
<organism evidence="9 10">
    <name type="scientific">Nematostella vectensis</name>
    <name type="common">Starlet sea anemone</name>
    <dbReference type="NCBI Taxonomy" id="45351"/>
    <lineage>
        <taxon>Eukaryota</taxon>
        <taxon>Metazoa</taxon>
        <taxon>Cnidaria</taxon>
        <taxon>Anthozoa</taxon>
        <taxon>Hexacorallia</taxon>
        <taxon>Actiniaria</taxon>
        <taxon>Edwardsiidae</taxon>
        <taxon>Nematostella</taxon>
    </lineage>
</organism>
<dbReference type="InParanoid" id="A7SVI7"/>
<evidence type="ECO:0000256" key="3">
    <source>
        <dbReference type="ARBA" id="ARBA00022692"/>
    </source>
</evidence>
<evidence type="ECO:0000313" key="9">
    <source>
        <dbReference type="EMBL" id="EDO32287.1"/>
    </source>
</evidence>
<dbReference type="Pfam" id="PF00001">
    <property type="entry name" value="7tm_1"/>
    <property type="match status" value="1"/>
</dbReference>
<keyword evidence="6 7" id="KW-0472">Membrane</keyword>
<feature type="transmembrane region" description="Helical" evidence="7">
    <location>
        <begin position="503"/>
        <end position="522"/>
    </location>
</feature>
<keyword evidence="10" id="KW-1185">Reference proteome</keyword>
<feature type="domain" description="G-protein coupled receptors family 1 profile" evidence="8">
    <location>
        <begin position="265"/>
        <end position="520"/>
    </location>
</feature>
<evidence type="ECO:0000256" key="6">
    <source>
        <dbReference type="ARBA" id="ARBA00023136"/>
    </source>
</evidence>
<proteinExistence type="predicted"/>
<dbReference type="PANTHER" id="PTHR24372:SF77">
    <property type="entry name" value="G-PROTEIN COUPLED RECEPTORS FAMILY 1 PROFILE DOMAIN-CONTAINING PROTEIN"/>
    <property type="match status" value="1"/>
</dbReference>
<feature type="transmembrane region" description="Helical" evidence="7">
    <location>
        <begin position="415"/>
        <end position="441"/>
    </location>
</feature>
<dbReference type="InterPro" id="IPR000276">
    <property type="entry name" value="GPCR_Rhodpsn"/>
</dbReference>
<dbReference type="HOGENOM" id="CLU_493737_0_0_1"/>
<evidence type="ECO:0000256" key="2">
    <source>
        <dbReference type="ARBA" id="ARBA00022614"/>
    </source>
</evidence>
<dbReference type="Gene3D" id="1.20.1070.10">
    <property type="entry name" value="Rhodopsin 7-helix transmembrane proteins"/>
    <property type="match status" value="1"/>
</dbReference>
<evidence type="ECO:0000256" key="4">
    <source>
        <dbReference type="ARBA" id="ARBA00022737"/>
    </source>
</evidence>
<evidence type="ECO:0000313" key="10">
    <source>
        <dbReference type="Proteomes" id="UP000001593"/>
    </source>
</evidence>
<evidence type="ECO:0000256" key="5">
    <source>
        <dbReference type="ARBA" id="ARBA00022989"/>
    </source>
</evidence>
<protein>
    <recommendedName>
        <fullName evidence="8">G-protein coupled receptors family 1 profile domain-containing protein</fullName>
    </recommendedName>
</protein>
<dbReference type="Proteomes" id="UP000001593">
    <property type="component" value="Unassembled WGS sequence"/>
</dbReference>
<evidence type="ECO:0000256" key="1">
    <source>
        <dbReference type="ARBA" id="ARBA00004370"/>
    </source>
</evidence>
<feature type="transmembrane region" description="Helical" evidence="7">
    <location>
        <begin position="462"/>
        <end position="483"/>
    </location>
</feature>
<keyword evidence="5 7" id="KW-1133">Transmembrane helix</keyword>
<dbReference type="STRING" id="45351.A7SVI7"/>
<dbReference type="OMA" id="RRWVPPM"/>
<keyword evidence="2" id="KW-0433">Leucine-rich repeat</keyword>
<evidence type="ECO:0000256" key="7">
    <source>
        <dbReference type="SAM" id="Phobius"/>
    </source>
</evidence>
<feature type="transmembrane region" description="Helical" evidence="7">
    <location>
        <begin position="369"/>
        <end position="388"/>
    </location>
</feature>
<accession>A7SVI7</accession>
<dbReference type="PANTHER" id="PTHR24372">
    <property type="entry name" value="GLYCOPROTEIN HORMONE RECEPTOR"/>
    <property type="match status" value="1"/>
</dbReference>
<dbReference type="eggNOG" id="KOG2087">
    <property type="taxonomic scope" value="Eukaryota"/>
</dbReference>
<feature type="transmembrane region" description="Helical" evidence="7">
    <location>
        <begin position="254"/>
        <end position="276"/>
    </location>
</feature>
<dbReference type="SUPFAM" id="SSF81321">
    <property type="entry name" value="Family A G protein-coupled receptor-like"/>
    <property type="match status" value="1"/>
</dbReference>
<evidence type="ECO:0000259" key="8">
    <source>
        <dbReference type="PROSITE" id="PS50262"/>
    </source>
</evidence>
<dbReference type="InterPro" id="IPR017452">
    <property type="entry name" value="GPCR_Rhodpsn_7TM"/>
</dbReference>
<dbReference type="AlphaFoldDB" id="A7SVI7"/>
<feature type="transmembrane region" description="Helical" evidence="7">
    <location>
        <begin position="328"/>
        <end position="349"/>
    </location>
</feature>
<keyword evidence="4" id="KW-0677">Repeat</keyword>
<dbReference type="GO" id="GO:0005886">
    <property type="term" value="C:plasma membrane"/>
    <property type="evidence" value="ECO:0000318"/>
    <property type="project" value="GO_Central"/>
</dbReference>
<dbReference type="GO" id="GO:0008528">
    <property type="term" value="F:G protein-coupled peptide receptor activity"/>
    <property type="evidence" value="ECO:0000318"/>
    <property type="project" value="GO_Central"/>
</dbReference>
<dbReference type="GO" id="GO:0009755">
    <property type="term" value="P:hormone-mediated signaling pathway"/>
    <property type="evidence" value="ECO:0000318"/>
    <property type="project" value="GO_Central"/>
</dbReference>
<dbReference type="PhylomeDB" id="A7SVI7"/>
<reference evidence="9 10" key="1">
    <citation type="journal article" date="2007" name="Science">
        <title>Sea anemone genome reveals ancestral eumetazoan gene repertoire and genomic organization.</title>
        <authorList>
            <person name="Putnam N.H."/>
            <person name="Srivastava M."/>
            <person name="Hellsten U."/>
            <person name="Dirks B."/>
            <person name="Chapman J."/>
            <person name="Salamov A."/>
            <person name="Terry A."/>
            <person name="Shapiro H."/>
            <person name="Lindquist E."/>
            <person name="Kapitonov V.V."/>
            <person name="Jurka J."/>
            <person name="Genikhovich G."/>
            <person name="Grigoriev I.V."/>
            <person name="Lucas S.M."/>
            <person name="Steele R.E."/>
            <person name="Finnerty J.R."/>
            <person name="Technau U."/>
            <person name="Martindale M.Q."/>
            <person name="Rokhsar D.S."/>
        </authorList>
    </citation>
    <scope>NUCLEOTIDE SEQUENCE [LARGE SCALE GENOMIC DNA]</scope>
    <source>
        <strain evidence="10">CH2 X CH6</strain>
    </source>
</reference>
<dbReference type="PROSITE" id="PS50262">
    <property type="entry name" value="G_PROTEIN_RECEP_F1_2"/>
    <property type="match status" value="1"/>
</dbReference>
<sequence>MIWQRVPKEVYVGRDTLELGLYDAIAYFNIGSQTVIKLLEGVHIEAGRYTKEGCTAIDRERTQGRSNGLPSVIECSFELLRLDTPRKMLFRVYQDHVSHLYELILAIKGALMQRDVRHNKLKTWQGVLSKNLPALQQLHVWGNPGFVMRKDLLRRTTAQLITGTITTRCVDCSLRRVNNISREFLLDIVLSTYRGCVYYPKEHYQQLDSTRKKMVYFNGFCKRHNCTLSLTSLTPVKMLRQDRCLRAFRKLRPLVYTLGLCAMGLNLVVFTVIVCMKYLRSSVAFLLIAHLSLCDFLIGVYAIGAAVGNGSATSMVASKFYRLNICPYFWMIFVLGQFLSALTCLLVTVERYMTIVHCMKPHLRLTRSLASILLPASWVAALALGIPLERYDTRKISGTIMCIMVRNFMPEKGVLLSQCLMILFLSVYIVVVSLYIHIYIAAKKSCTQSGRSKRESRLARRIGLITLSNFVFFAVPNIAMFTFATNYISLHGNDVIDALIRRWVPPMCLVFNACVNPCLFAFGNRKFTTGARHCAQRMRNKALALLQQQPNI</sequence>
<keyword evidence="3 7" id="KW-0812">Transmembrane</keyword>
<gene>
    <name evidence="9" type="ORF">NEMVEDRAFT_v1g218115</name>
</gene>
<feature type="transmembrane region" description="Helical" evidence="7">
    <location>
        <begin position="283"/>
        <end position="308"/>
    </location>
</feature>
<dbReference type="PRINTS" id="PR00237">
    <property type="entry name" value="GPCRRHODOPSN"/>
</dbReference>
<dbReference type="GO" id="GO:0007189">
    <property type="term" value="P:adenylate cyclase-activating G protein-coupled receptor signaling pathway"/>
    <property type="evidence" value="ECO:0000318"/>
    <property type="project" value="GO_Central"/>
</dbReference>
<comment type="subcellular location">
    <subcellularLocation>
        <location evidence="1">Membrane</location>
    </subcellularLocation>
</comment>
<dbReference type="EMBL" id="DS469836">
    <property type="protein sequence ID" value="EDO32287.1"/>
    <property type="molecule type" value="Genomic_DNA"/>
</dbReference>